<keyword evidence="7" id="KW-0472">Membrane</keyword>
<reference evidence="11" key="1">
    <citation type="submission" date="2016-04" db="UniProtKB">
        <authorList>
            <consortium name="WormBaseParasite"/>
        </authorList>
    </citation>
    <scope>IDENTIFICATION</scope>
</reference>
<evidence type="ECO:0000256" key="1">
    <source>
        <dbReference type="ARBA" id="ARBA00004572"/>
    </source>
</evidence>
<evidence type="ECO:0000256" key="2">
    <source>
        <dbReference type="ARBA" id="ARBA00022741"/>
    </source>
</evidence>
<evidence type="ECO:0000313" key="11">
    <source>
        <dbReference type="WBParaSite" id="HDID_0000067201-mRNA-1"/>
    </source>
</evidence>
<feature type="domain" description="AAA+ ATPase" evidence="8">
    <location>
        <begin position="203"/>
        <end position="356"/>
    </location>
</feature>
<keyword evidence="7" id="KW-0812">Transmembrane</keyword>
<dbReference type="InterPro" id="IPR003593">
    <property type="entry name" value="AAA+_ATPase"/>
</dbReference>
<feature type="transmembrane region" description="Helical" evidence="7">
    <location>
        <begin position="92"/>
        <end position="114"/>
    </location>
</feature>
<dbReference type="GO" id="GO:0005524">
    <property type="term" value="F:ATP binding"/>
    <property type="evidence" value="ECO:0007669"/>
    <property type="project" value="UniProtKB-KW"/>
</dbReference>
<dbReference type="EMBL" id="UYSG01000094">
    <property type="protein sequence ID" value="VDL17297.1"/>
    <property type="molecule type" value="Genomic_DNA"/>
</dbReference>
<dbReference type="OrthoDB" id="10254455at2759"/>
<accession>A0A158QBY5</accession>
<dbReference type="Pfam" id="PF00004">
    <property type="entry name" value="AAA"/>
    <property type="match status" value="1"/>
</dbReference>
<keyword evidence="2 6" id="KW-0547">Nucleotide-binding</keyword>
<dbReference type="PANTHER" id="PTHR45644:SF3">
    <property type="entry name" value="FI08533P-RELATED"/>
    <property type="match status" value="1"/>
</dbReference>
<name>A0A158QBY5_HYMDI</name>
<dbReference type="Gene3D" id="3.40.50.300">
    <property type="entry name" value="P-loop containing nucleotide triphosphate hydrolases"/>
    <property type="match status" value="1"/>
</dbReference>
<dbReference type="SUPFAM" id="SSF52540">
    <property type="entry name" value="P-loop containing nucleoside triphosphate hydrolases"/>
    <property type="match status" value="1"/>
</dbReference>
<dbReference type="PROSITE" id="PS00674">
    <property type="entry name" value="AAA"/>
    <property type="match status" value="1"/>
</dbReference>
<comment type="similarity">
    <text evidence="6">Belongs to the AAA ATPase family.</text>
</comment>
<dbReference type="STRING" id="6216.A0A158QBY5"/>
<dbReference type="GO" id="GO:0016887">
    <property type="term" value="F:ATP hydrolysis activity"/>
    <property type="evidence" value="ECO:0007669"/>
    <property type="project" value="InterPro"/>
</dbReference>
<proteinExistence type="inferred from homology"/>
<dbReference type="GO" id="GO:0005741">
    <property type="term" value="C:mitochondrial outer membrane"/>
    <property type="evidence" value="ECO:0007669"/>
    <property type="project" value="UniProtKB-SubCell"/>
</dbReference>
<sequence>MRLLTFRCIAIRNHARLKTPKFTMEALEKPSNQFFSWLLKKGCAVKGVLHDSWQTIRLSLATAAGALSQKEAGGGVESYVVESSISEERLSLLFRVAASTISIGSTLALTYFFFKRLDPQYKVRQEARKKTKEILVNLGVSPSLELTDHEVCIAISLVDTSALETSWTSIGGLEEIVTDLCDSVILPFKAAHTLMPRSRLFRAPKGVLLFGPPGCGKTLLARATAKAAGARFFNLQVQELRSTVKLVAIGELKISNLVNMYYGESQKLTEAVFSLAHKLQPSIIFIDEIDSFLSTRSSHDNEATRMMKTQFMALWDGLLSETDSRILVMGATNRPSDLDSAILRRLPYKVKVPLPNAAQRLQILKIHLKDEPLENSVNTKYLQEFANRAEGLSGSDLFEICREAALRGLKDCLNSAEVDGQLKLCRKLGTEGSR</sequence>
<protein>
    <submittedName>
        <fullName evidence="11">AAA domain-containing protein</fullName>
    </submittedName>
</protein>
<keyword evidence="7" id="KW-1133">Transmembrane helix</keyword>
<keyword evidence="4 6" id="KW-0067">ATP-binding</keyword>
<evidence type="ECO:0000259" key="8">
    <source>
        <dbReference type="SMART" id="SM00382"/>
    </source>
</evidence>
<gene>
    <name evidence="9" type="ORF">HDID_LOCUS673</name>
</gene>
<keyword evidence="5" id="KW-0496">Mitochondrion</keyword>
<dbReference type="Proteomes" id="UP000274504">
    <property type="component" value="Unassembled WGS sequence"/>
</dbReference>
<reference evidence="9 10" key="2">
    <citation type="submission" date="2018-11" db="EMBL/GenBank/DDBJ databases">
        <authorList>
            <consortium name="Pathogen Informatics"/>
        </authorList>
    </citation>
    <scope>NUCLEOTIDE SEQUENCE [LARGE SCALE GENOMIC DNA]</scope>
</reference>
<evidence type="ECO:0000256" key="5">
    <source>
        <dbReference type="ARBA" id="ARBA00023128"/>
    </source>
</evidence>
<evidence type="ECO:0000256" key="7">
    <source>
        <dbReference type="SAM" id="Phobius"/>
    </source>
</evidence>
<dbReference type="InterPro" id="IPR041569">
    <property type="entry name" value="AAA_lid_3"/>
</dbReference>
<dbReference type="Pfam" id="PF17862">
    <property type="entry name" value="AAA_lid_3"/>
    <property type="match status" value="1"/>
</dbReference>
<dbReference type="WBParaSite" id="HDID_0000067201-mRNA-1">
    <property type="protein sequence ID" value="HDID_0000067201-mRNA-1"/>
    <property type="gene ID" value="HDID_0000067201"/>
</dbReference>
<comment type="subcellular location">
    <subcellularLocation>
        <location evidence="1">Mitochondrion outer membrane</location>
        <topology evidence="1">Single-pass membrane protein</topology>
    </subcellularLocation>
</comment>
<dbReference type="InterPro" id="IPR027417">
    <property type="entry name" value="P-loop_NTPase"/>
</dbReference>
<evidence type="ECO:0000256" key="4">
    <source>
        <dbReference type="ARBA" id="ARBA00022840"/>
    </source>
</evidence>
<evidence type="ECO:0000256" key="3">
    <source>
        <dbReference type="ARBA" id="ARBA00022787"/>
    </source>
</evidence>
<dbReference type="Gene3D" id="1.10.8.60">
    <property type="match status" value="1"/>
</dbReference>
<dbReference type="InterPro" id="IPR003959">
    <property type="entry name" value="ATPase_AAA_core"/>
</dbReference>
<evidence type="ECO:0000313" key="10">
    <source>
        <dbReference type="Proteomes" id="UP000274504"/>
    </source>
</evidence>
<dbReference type="InterPro" id="IPR051701">
    <property type="entry name" value="Mito_OM_Translocase_MSP1"/>
</dbReference>
<dbReference type="PANTHER" id="PTHR45644">
    <property type="entry name" value="AAA ATPASE, PUTATIVE (AFU_ORTHOLOGUE AFUA_2G12920)-RELATED-RELATED"/>
    <property type="match status" value="1"/>
</dbReference>
<keyword evidence="3" id="KW-1000">Mitochondrion outer membrane</keyword>
<dbReference type="GO" id="GO:0140570">
    <property type="term" value="P:extraction of mislocalized protein from mitochondrial outer membrane"/>
    <property type="evidence" value="ECO:0007669"/>
    <property type="project" value="TreeGrafter"/>
</dbReference>
<evidence type="ECO:0000256" key="6">
    <source>
        <dbReference type="RuleBase" id="RU003651"/>
    </source>
</evidence>
<organism evidence="11">
    <name type="scientific">Hymenolepis diminuta</name>
    <name type="common">Rat tapeworm</name>
    <dbReference type="NCBI Taxonomy" id="6216"/>
    <lineage>
        <taxon>Eukaryota</taxon>
        <taxon>Metazoa</taxon>
        <taxon>Spiralia</taxon>
        <taxon>Lophotrochozoa</taxon>
        <taxon>Platyhelminthes</taxon>
        <taxon>Cestoda</taxon>
        <taxon>Eucestoda</taxon>
        <taxon>Cyclophyllidea</taxon>
        <taxon>Hymenolepididae</taxon>
        <taxon>Hymenolepis</taxon>
    </lineage>
</organism>
<dbReference type="SMART" id="SM00382">
    <property type="entry name" value="AAA"/>
    <property type="match status" value="1"/>
</dbReference>
<evidence type="ECO:0000313" key="9">
    <source>
        <dbReference type="EMBL" id="VDL17297.1"/>
    </source>
</evidence>
<dbReference type="AlphaFoldDB" id="A0A158QBY5"/>
<dbReference type="InterPro" id="IPR003960">
    <property type="entry name" value="ATPase_AAA_CS"/>
</dbReference>